<evidence type="ECO:0000256" key="3">
    <source>
        <dbReference type="ARBA" id="ARBA00022692"/>
    </source>
</evidence>
<dbReference type="InterPro" id="IPR001898">
    <property type="entry name" value="SLC13A/DASS"/>
</dbReference>
<accession>A0A850QTI9</accession>
<comment type="subcellular location">
    <subcellularLocation>
        <location evidence="1">Membrane</location>
        <topology evidence="1">Multi-pass membrane protein</topology>
    </subcellularLocation>
</comment>
<evidence type="ECO:0000256" key="6">
    <source>
        <dbReference type="SAM" id="Phobius"/>
    </source>
</evidence>
<dbReference type="Proteomes" id="UP000533429">
    <property type="component" value="Unassembled WGS sequence"/>
</dbReference>
<proteinExistence type="inferred from homology"/>
<reference evidence="7 8" key="1">
    <citation type="submission" date="2020-06" db="EMBL/GenBank/DDBJ databases">
        <title>Photobacterium damselae subsp. damselae comparative genomics.</title>
        <authorList>
            <person name="Osorio C.R."/>
        </authorList>
    </citation>
    <scope>NUCLEOTIDE SEQUENCE [LARGE SCALE GENOMIC DNA]</scope>
    <source>
        <strain evidence="7 8">TW250/03</strain>
    </source>
</reference>
<organism evidence="7 8">
    <name type="scientific">Photobacterium damselae subsp. damselae</name>
    <name type="common">Listonella damsela</name>
    <dbReference type="NCBI Taxonomy" id="85581"/>
    <lineage>
        <taxon>Bacteria</taxon>
        <taxon>Pseudomonadati</taxon>
        <taxon>Pseudomonadota</taxon>
        <taxon>Gammaproteobacteria</taxon>
        <taxon>Vibrionales</taxon>
        <taxon>Vibrionaceae</taxon>
        <taxon>Photobacterium</taxon>
    </lineage>
</organism>
<protein>
    <submittedName>
        <fullName evidence="7">Anion permease</fullName>
    </submittedName>
</protein>
<feature type="transmembrane region" description="Helical" evidence="6">
    <location>
        <begin position="40"/>
        <end position="68"/>
    </location>
</feature>
<feature type="transmembrane region" description="Helical" evidence="6">
    <location>
        <begin position="89"/>
        <end position="105"/>
    </location>
</feature>
<evidence type="ECO:0000313" key="7">
    <source>
        <dbReference type="EMBL" id="NVP01782.1"/>
    </source>
</evidence>
<evidence type="ECO:0000256" key="1">
    <source>
        <dbReference type="ARBA" id="ARBA00004141"/>
    </source>
</evidence>
<comment type="caution">
    <text evidence="7">The sequence shown here is derived from an EMBL/GenBank/DDBJ whole genome shotgun (WGS) entry which is preliminary data.</text>
</comment>
<keyword evidence="5 6" id="KW-0472">Membrane</keyword>
<keyword evidence="3 6" id="KW-0812">Transmembrane</keyword>
<dbReference type="EMBL" id="JABXOR010001037">
    <property type="protein sequence ID" value="NVP01782.1"/>
    <property type="molecule type" value="Genomic_DNA"/>
</dbReference>
<evidence type="ECO:0000256" key="2">
    <source>
        <dbReference type="ARBA" id="ARBA00007349"/>
    </source>
</evidence>
<evidence type="ECO:0000256" key="4">
    <source>
        <dbReference type="ARBA" id="ARBA00022989"/>
    </source>
</evidence>
<keyword evidence="4 6" id="KW-1133">Transmembrane helix</keyword>
<dbReference type="InterPro" id="IPR030676">
    <property type="entry name" value="CitT-rel"/>
</dbReference>
<dbReference type="GO" id="GO:0016020">
    <property type="term" value="C:membrane"/>
    <property type="evidence" value="ECO:0007669"/>
    <property type="project" value="UniProtKB-SubCell"/>
</dbReference>
<evidence type="ECO:0000313" key="8">
    <source>
        <dbReference type="Proteomes" id="UP000533429"/>
    </source>
</evidence>
<comment type="similarity">
    <text evidence="2">Belongs to the SLC13A/DASS transporter (TC 2.A.47) family. DIT1 subfamily.</text>
</comment>
<evidence type="ECO:0000256" key="5">
    <source>
        <dbReference type="ARBA" id="ARBA00023136"/>
    </source>
</evidence>
<sequence>MKLAFKWPQLLVVIAVTALLYSQLPPAGLSTEGYHLALLFIATIASIVLNIMPTGAIAVLSIAVYCIILPVEPTGKAAITAELHDFNNSLIWLIVIAFMMARAFAKTGLGERISLVLLSKFGQSSL</sequence>
<gene>
    <name evidence="7" type="ORF">HWA77_16330</name>
</gene>
<dbReference type="Pfam" id="PF00939">
    <property type="entry name" value="Na_sulph_symp"/>
    <property type="match status" value="1"/>
</dbReference>
<dbReference type="GO" id="GO:0022857">
    <property type="term" value="F:transmembrane transporter activity"/>
    <property type="evidence" value="ECO:0007669"/>
    <property type="project" value="InterPro"/>
</dbReference>
<feature type="non-terminal residue" evidence="7">
    <location>
        <position position="126"/>
    </location>
</feature>
<name>A0A850QTI9_PHODD</name>
<dbReference type="PANTHER" id="PTHR42826">
    <property type="entry name" value="DICARBOXYLATE TRANSPORTER 2.1, CHLOROPLASTIC"/>
    <property type="match status" value="1"/>
</dbReference>
<dbReference type="AlphaFoldDB" id="A0A850QTI9"/>